<sequence length="132" mass="14731">MTGFIRKLFGGKRSSEQTQSSEQGQGKAVFLTPDDAKTYGDIDYMRKAKTIKRTFARKKGVSEELESVRQISAMKSASLDANSVPQAKPQSPAMNGTDDQQESVQAAYRFDRRAADKSLDAFRDMARDLKKK</sequence>
<dbReference type="KEGG" id="hhg:XM38_007220"/>
<feature type="region of interest" description="Disordered" evidence="1">
    <location>
        <begin position="76"/>
        <end position="110"/>
    </location>
</feature>
<accession>A0A1Z3HHP8</accession>
<feature type="region of interest" description="Disordered" evidence="1">
    <location>
        <begin position="1"/>
        <end position="29"/>
    </location>
</feature>
<dbReference type="RefSeq" id="WP_080808929.1">
    <property type="nucleotide sequence ID" value="NZ_CP021983.2"/>
</dbReference>
<gene>
    <name evidence="2" type="ORF">XM38_007220</name>
</gene>
<feature type="compositionally biased region" description="Polar residues" evidence="1">
    <location>
        <begin position="76"/>
        <end position="104"/>
    </location>
</feature>
<evidence type="ECO:0000256" key="1">
    <source>
        <dbReference type="SAM" id="MobiDB-lite"/>
    </source>
</evidence>
<organism evidence="2 3">
    <name type="scientific">Halomicronema hongdechloris C2206</name>
    <dbReference type="NCBI Taxonomy" id="1641165"/>
    <lineage>
        <taxon>Bacteria</taxon>
        <taxon>Bacillati</taxon>
        <taxon>Cyanobacteriota</taxon>
        <taxon>Cyanophyceae</taxon>
        <taxon>Nodosilineales</taxon>
        <taxon>Nodosilineaceae</taxon>
        <taxon>Halomicronema</taxon>
    </lineage>
</organism>
<dbReference type="AlphaFoldDB" id="A0A1Z3HHP8"/>
<feature type="compositionally biased region" description="Low complexity" evidence="1">
    <location>
        <begin position="16"/>
        <end position="26"/>
    </location>
</feature>
<keyword evidence="3" id="KW-1185">Reference proteome</keyword>
<dbReference type="Proteomes" id="UP000191901">
    <property type="component" value="Chromosome"/>
</dbReference>
<protein>
    <submittedName>
        <fullName evidence="2">Uncharacterized protein</fullName>
    </submittedName>
</protein>
<name>A0A1Z3HHP8_9CYAN</name>
<dbReference type="OrthoDB" id="427053at2"/>
<dbReference type="EMBL" id="CP021983">
    <property type="protein sequence ID" value="ASC69793.1"/>
    <property type="molecule type" value="Genomic_DNA"/>
</dbReference>
<proteinExistence type="predicted"/>
<evidence type="ECO:0000313" key="2">
    <source>
        <dbReference type="EMBL" id="ASC69793.1"/>
    </source>
</evidence>
<reference evidence="2 3" key="1">
    <citation type="journal article" date="2016" name="Biochim. Biophys. Acta">
        <title>Characterization of red-shifted phycobilisomes isolated from the chlorophyll f-containing cyanobacterium Halomicronema hongdechloris.</title>
        <authorList>
            <person name="Li Y."/>
            <person name="Lin Y."/>
            <person name="Garvey C.J."/>
            <person name="Birch D."/>
            <person name="Corkery R.W."/>
            <person name="Loughlin P.C."/>
            <person name="Scheer H."/>
            <person name="Willows R.D."/>
            <person name="Chen M."/>
        </authorList>
    </citation>
    <scope>NUCLEOTIDE SEQUENCE [LARGE SCALE GENOMIC DNA]</scope>
    <source>
        <strain evidence="2 3">C2206</strain>
    </source>
</reference>
<evidence type="ECO:0000313" key="3">
    <source>
        <dbReference type="Proteomes" id="UP000191901"/>
    </source>
</evidence>
<dbReference type="STRING" id="1641165.XM38_11000"/>